<evidence type="ECO:0000256" key="1">
    <source>
        <dbReference type="ARBA" id="ARBA00004651"/>
    </source>
</evidence>
<feature type="transmembrane region" description="Helical" evidence="9">
    <location>
        <begin position="170"/>
        <end position="197"/>
    </location>
</feature>
<keyword evidence="2" id="KW-1003">Cell membrane</keyword>
<dbReference type="CDD" id="cd00637">
    <property type="entry name" value="7tm_classA_rhodopsin-like"/>
    <property type="match status" value="1"/>
</dbReference>
<dbReference type="InterPro" id="IPR050569">
    <property type="entry name" value="TAAR"/>
</dbReference>
<dbReference type="PROSITE" id="PS50262">
    <property type="entry name" value="G_PROTEIN_RECEP_F1_2"/>
    <property type="match status" value="1"/>
</dbReference>
<evidence type="ECO:0000256" key="4">
    <source>
        <dbReference type="ARBA" id="ARBA00022989"/>
    </source>
</evidence>
<dbReference type="GO" id="GO:0004930">
    <property type="term" value="F:G protein-coupled receptor activity"/>
    <property type="evidence" value="ECO:0007669"/>
    <property type="project" value="UniProtKB-KW"/>
</dbReference>
<reference evidence="11" key="1">
    <citation type="submission" date="2023-10" db="EMBL/GenBank/DDBJ databases">
        <title>Genome assembly of Pristionchus species.</title>
        <authorList>
            <person name="Yoshida K."/>
            <person name="Sommer R.J."/>
        </authorList>
    </citation>
    <scope>NUCLEOTIDE SEQUENCE</scope>
    <source>
        <strain evidence="11">RS0144</strain>
    </source>
</reference>
<evidence type="ECO:0000313" key="12">
    <source>
        <dbReference type="Proteomes" id="UP001432027"/>
    </source>
</evidence>
<evidence type="ECO:0000256" key="2">
    <source>
        <dbReference type="ARBA" id="ARBA00022475"/>
    </source>
</evidence>
<dbReference type="PANTHER" id="PTHR24249:SF418">
    <property type="entry name" value="G-PROTEIN COUPLED RECEPTORS FAMILY 1 PROFILE DOMAIN-CONTAINING PROTEIN"/>
    <property type="match status" value="1"/>
</dbReference>
<keyword evidence="8" id="KW-0807">Transducer</keyword>
<sequence>IDTVSWILYYVAAPLLILLALVATVLNVTVFMSRFFVKSRSSTLEMTYSLAVTDTLSSLAQAASLFWNSFGPRVLGMQHTSWCFPMALEVFRMGFMLTGVFHIAALAFVHYLQIVRPFDHTRILSLSQTHVLLLILWIVPSAVMTVYFWSFPGSGFQAEGCMNKGPDGMFFLYNIYFRTQVSLIILTMMLATCIIYWRLLKVVDTV</sequence>
<evidence type="ECO:0000256" key="8">
    <source>
        <dbReference type="ARBA" id="ARBA00023224"/>
    </source>
</evidence>
<accession>A0AAV5SHD2</accession>
<feature type="domain" description="G-protein coupled receptors family 1 profile" evidence="10">
    <location>
        <begin position="23"/>
        <end position="206"/>
    </location>
</feature>
<evidence type="ECO:0000313" key="11">
    <source>
        <dbReference type="EMBL" id="GMS82767.1"/>
    </source>
</evidence>
<keyword evidence="5" id="KW-0297">G-protein coupled receptor</keyword>
<keyword evidence="4 9" id="KW-1133">Transmembrane helix</keyword>
<proteinExistence type="predicted"/>
<dbReference type="SUPFAM" id="SSF81321">
    <property type="entry name" value="Family A G protein-coupled receptor-like"/>
    <property type="match status" value="1"/>
</dbReference>
<keyword evidence="3 9" id="KW-0812">Transmembrane</keyword>
<evidence type="ECO:0000256" key="7">
    <source>
        <dbReference type="ARBA" id="ARBA00023170"/>
    </source>
</evidence>
<keyword evidence="6 9" id="KW-0472">Membrane</keyword>
<gene>
    <name evidence="11" type="ORF">PENTCL1PPCAC_4942</name>
</gene>
<dbReference type="Gene3D" id="1.20.1070.10">
    <property type="entry name" value="Rhodopsin 7-helix transmembrane proteins"/>
    <property type="match status" value="1"/>
</dbReference>
<evidence type="ECO:0000256" key="6">
    <source>
        <dbReference type="ARBA" id="ARBA00023136"/>
    </source>
</evidence>
<dbReference type="PANTHER" id="PTHR24249">
    <property type="entry name" value="HISTAMINE RECEPTOR-RELATED G-PROTEIN COUPLED RECEPTOR"/>
    <property type="match status" value="1"/>
</dbReference>
<dbReference type="AlphaFoldDB" id="A0AAV5SHD2"/>
<name>A0AAV5SHD2_9BILA</name>
<protein>
    <recommendedName>
        <fullName evidence="10">G-protein coupled receptors family 1 profile domain-containing protein</fullName>
    </recommendedName>
</protein>
<keyword evidence="7" id="KW-0675">Receptor</keyword>
<organism evidence="11 12">
    <name type="scientific">Pristionchus entomophagus</name>
    <dbReference type="NCBI Taxonomy" id="358040"/>
    <lineage>
        <taxon>Eukaryota</taxon>
        <taxon>Metazoa</taxon>
        <taxon>Ecdysozoa</taxon>
        <taxon>Nematoda</taxon>
        <taxon>Chromadorea</taxon>
        <taxon>Rhabditida</taxon>
        <taxon>Rhabditina</taxon>
        <taxon>Diplogasteromorpha</taxon>
        <taxon>Diplogasteroidea</taxon>
        <taxon>Neodiplogasteridae</taxon>
        <taxon>Pristionchus</taxon>
    </lineage>
</organism>
<evidence type="ECO:0000259" key="10">
    <source>
        <dbReference type="PROSITE" id="PS50262"/>
    </source>
</evidence>
<dbReference type="EMBL" id="BTSX01000002">
    <property type="protein sequence ID" value="GMS82767.1"/>
    <property type="molecule type" value="Genomic_DNA"/>
</dbReference>
<evidence type="ECO:0000256" key="5">
    <source>
        <dbReference type="ARBA" id="ARBA00023040"/>
    </source>
</evidence>
<feature type="transmembrane region" description="Helical" evidence="9">
    <location>
        <begin position="6"/>
        <end position="36"/>
    </location>
</feature>
<comment type="caution">
    <text evidence="11">The sequence shown here is derived from an EMBL/GenBank/DDBJ whole genome shotgun (WGS) entry which is preliminary data.</text>
</comment>
<evidence type="ECO:0000256" key="9">
    <source>
        <dbReference type="SAM" id="Phobius"/>
    </source>
</evidence>
<evidence type="ECO:0000256" key="3">
    <source>
        <dbReference type="ARBA" id="ARBA00022692"/>
    </source>
</evidence>
<comment type="subcellular location">
    <subcellularLocation>
        <location evidence="1">Cell membrane</location>
        <topology evidence="1">Multi-pass membrane protein</topology>
    </subcellularLocation>
</comment>
<dbReference type="InterPro" id="IPR017452">
    <property type="entry name" value="GPCR_Rhodpsn_7TM"/>
</dbReference>
<feature type="transmembrane region" description="Helical" evidence="9">
    <location>
        <begin position="131"/>
        <end position="150"/>
    </location>
</feature>
<dbReference type="Proteomes" id="UP001432027">
    <property type="component" value="Unassembled WGS sequence"/>
</dbReference>
<feature type="non-terminal residue" evidence="11">
    <location>
        <position position="1"/>
    </location>
</feature>
<keyword evidence="12" id="KW-1185">Reference proteome</keyword>
<feature type="non-terminal residue" evidence="11">
    <location>
        <position position="206"/>
    </location>
</feature>
<feature type="transmembrane region" description="Helical" evidence="9">
    <location>
        <begin position="90"/>
        <end position="111"/>
    </location>
</feature>
<dbReference type="GO" id="GO:0005886">
    <property type="term" value="C:plasma membrane"/>
    <property type="evidence" value="ECO:0007669"/>
    <property type="project" value="UniProtKB-SubCell"/>
</dbReference>